<dbReference type="EMBL" id="MDYQ01000439">
    <property type="protein sequence ID" value="PRP74832.1"/>
    <property type="molecule type" value="Genomic_DNA"/>
</dbReference>
<dbReference type="AlphaFoldDB" id="A0A2P6MT05"/>
<dbReference type="OrthoDB" id="426882at2759"/>
<protein>
    <recommendedName>
        <fullName evidence="3">Glycosyltransferase</fullName>
    </recommendedName>
</protein>
<accession>A0A2P6MT05</accession>
<dbReference type="Pfam" id="PF13692">
    <property type="entry name" value="Glyco_trans_1_4"/>
    <property type="match status" value="1"/>
</dbReference>
<reference evidence="1 2" key="1">
    <citation type="journal article" date="2018" name="Genome Biol. Evol.">
        <title>Multiple Roots of Fruiting Body Formation in Amoebozoa.</title>
        <authorList>
            <person name="Hillmann F."/>
            <person name="Forbes G."/>
            <person name="Novohradska S."/>
            <person name="Ferling I."/>
            <person name="Riege K."/>
            <person name="Groth M."/>
            <person name="Westermann M."/>
            <person name="Marz M."/>
            <person name="Spaller T."/>
            <person name="Winckler T."/>
            <person name="Schaap P."/>
            <person name="Glockner G."/>
        </authorList>
    </citation>
    <scope>NUCLEOTIDE SEQUENCE [LARGE SCALE GENOMIC DNA]</scope>
    <source>
        <strain evidence="1 2">Jena</strain>
    </source>
</reference>
<name>A0A2P6MT05_9EUKA</name>
<proteinExistence type="predicted"/>
<dbReference type="InParanoid" id="A0A2P6MT05"/>
<evidence type="ECO:0008006" key="3">
    <source>
        <dbReference type="Google" id="ProtNLM"/>
    </source>
</evidence>
<sequence length="320" mass="36468">MDQHSTALNQIDINTVHFLPNESHFDEYIQSLNPTVEALTILDTQDIHSLRNGASIHQVKEFCPPVVSEIDGSANSEIIRELSSIHRSDHTWVVSDYEQKMLDEVYAIEREKVSVCSFFYSEAEMNNNQTSTEHGPIDEKLWPRIREKLNHQAELHVYGAYPDRGSLALTDKNLGVKVRGVIEDQYDMLQRYRINFAPLRFGAGIKGKISDGFFCGTPTITTRIGGEGMTLDGSDNDGQWGGIISRRASDSGLEDELVEGAVRLYTDQTLWEEKREHGYNVIREMFSEEKNERVMMDTINELVANKKRIREKNLTGALLW</sequence>
<organism evidence="1 2">
    <name type="scientific">Planoprotostelium fungivorum</name>
    <dbReference type="NCBI Taxonomy" id="1890364"/>
    <lineage>
        <taxon>Eukaryota</taxon>
        <taxon>Amoebozoa</taxon>
        <taxon>Evosea</taxon>
        <taxon>Variosea</taxon>
        <taxon>Cavosteliida</taxon>
        <taxon>Cavosteliaceae</taxon>
        <taxon>Planoprotostelium</taxon>
    </lineage>
</organism>
<dbReference type="STRING" id="1890364.A0A2P6MT05"/>
<gene>
    <name evidence="1" type="ORF">PROFUN_09532</name>
</gene>
<evidence type="ECO:0000313" key="1">
    <source>
        <dbReference type="EMBL" id="PRP74832.1"/>
    </source>
</evidence>
<evidence type="ECO:0000313" key="2">
    <source>
        <dbReference type="Proteomes" id="UP000241769"/>
    </source>
</evidence>
<dbReference type="Gene3D" id="3.40.50.2000">
    <property type="entry name" value="Glycogen Phosphorylase B"/>
    <property type="match status" value="1"/>
</dbReference>
<dbReference type="SUPFAM" id="SSF53756">
    <property type="entry name" value="UDP-Glycosyltransferase/glycogen phosphorylase"/>
    <property type="match status" value="1"/>
</dbReference>
<dbReference type="Proteomes" id="UP000241769">
    <property type="component" value="Unassembled WGS sequence"/>
</dbReference>
<keyword evidence="2" id="KW-1185">Reference proteome</keyword>
<comment type="caution">
    <text evidence="1">The sequence shown here is derived from an EMBL/GenBank/DDBJ whole genome shotgun (WGS) entry which is preliminary data.</text>
</comment>